<sequence>DWVSYDERLTSFLHLDKVPEEGKVHDFLSFVGPKTYGLLKSLTAPSLQSSKIFDELRRILGDHLAPRPSVIGERAKYYRRSQTDTESIPDFVAELRRLSQLCDFEGVLNEGLRDRFVCGVQRVDTQKVLFAEDKKLTFGKAVKRALRWKLRQKN</sequence>
<accession>B7Q705</accession>
<organism>
    <name type="scientific">Ixodes scapularis</name>
    <name type="common">Black-legged tick</name>
    <name type="synonym">Deer tick</name>
    <dbReference type="NCBI Taxonomy" id="6945"/>
    <lineage>
        <taxon>Eukaryota</taxon>
        <taxon>Metazoa</taxon>
        <taxon>Ecdysozoa</taxon>
        <taxon>Arthropoda</taxon>
        <taxon>Chelicerata</taxon>
        <taxon>Arachnida</taxon>
        <taxon>Acari</taxon>
        <taxon>Parasitiformes</taxon>
        <taxon>Ixodida</taxon>
        <taxon>Ixodoidea</taxon>
        <taxon>Ixodidae</taxon>
        <taxon>Ixodinae</taxon>
        <taxon>Ixodes</taxon>
    </lineage>
</organism>
<dbReference type="Proteomes" id="UP000001555">
    <property type="component" value="Unassembled WGS sequence"/>
</dbReference>
<feature type="non-terminal residue" evidence="1">
    <location>
        <position position="154"/>
    </location>
</feature>
<dbReference type="AlphaFoldDB" id="B7Q705"/>
<dbReference type="EMBL" id="DS871026">
    <property type="protein sequence ID" value="EEC14627.1"/>
    <property type="molecule type" value="Genomic_DNA"/>
</dbReference>
<evidence type="ECO:0000313" key="2">
    <source>
        <dbReference type="EnsemblMetazoa" id="ISCW011813-PA"/>
    </source>
</evidence>
<dbReference type="HOGENOM" id="CLU_035540_3_1_1"/>
<dbReference type="PANTHER" id="PTHR33198:SF19">
    <property type="entry name" value="CCHC-TYPE DOMAIN-CONTAINING PROTEIN"/>
    <property type="match status" value="1"/>
</dbReference>
<dbReference type="PANTHER" id="PTHR33198">
    <property type="entry name" value="ANK_REP_REGION DOMAIN-CONTAINING PROTEIN-RELATED"/>
    <property type="match status" value="1"/>
</dbReference>
<reference evidence="2" key="2">
    <citation type="submission" date="2020-05" db="UniProtKB">
        <authorList>
            <consortium name="EnsemblMetazoa"/>
        </authorList>
    </citation>
    <scope>IDENTIFICATION</scope>
    <source>
        <strain evidence="2">wikel</strain>
    </source>
</reference>
<dbReference type="VEuPathDB" id="VectorBase:ISCW011813"/>
<dbReference type="VEuPathDB" id="VectorBase:ISCI011813"/>
<evidence type="ECO:0000313" key="3">
    <source>
        <dbReference type="Proteomes" id="UP000001555"/>
    </source>
</evidence>
<keyword evidence="3" id="KW-1185">Reference proteome</keyword>
<name>B7Q705_IXOSC</name>
<dbReference type="EnsemblMetazoa" id="ISCW011813-RA">
    <property type="protein sequence ID" value="ISCW011813-PA"/>
    <property type="gene ID" value="ISCW011813"/>
</dbReference>
<proteinExistence type="predicted"/>
<evidence type="ECO:0000313" key="1">
    <source>
        <dbReference type="EMBL" id="EEC14627.1"/>
    </source>
</evidence>
<protein>
    <submittedName>
        <fullName evidence="1 2">Transposon, putative</fullName>
    </submittedName>
</protein>
<reference evidence="1 3" key="1">
    <citation type="submission" date="2008-03" db="EMBL/GenBank/DDBJ databases">
        <title>Annotation of Ixodes scapularis.</title>
        <authorList>
            <consortium name="Ixodes scapularis Genome Project Consortium"/>
            <person name="Caler E."/>
            <person name="Hannick L.I."/>
            <person name="Bidwell S."/>
            <person name="Joardar V."/>
            <person name="Thiagarajan M."/>
            <person name="Amedeo P."/>
            <person name="Galinsky K.J."/>
            <person name="Schobel S."/>
            <person name="Inman J."/>
            <person name="Hostetler J."/>
            <person name="Miller J."/>
            <person name="Hammond M."/>
            <person name="Megy K."/>
            <person name="Lawson D."/>
            <person name="Kodira C."/>
            <person name="Sutton G."/>
            <person name="Meyer J."/>
            <person name="Hill C.A."/>
            <person name="Birren B."/>
            <person name="Nene V."/>
            <person name="Collins F."/>
            <person name="Alarcon-Chaidez F."/>
            <person name="Wikel S."/>
            <person name="Strausberg R."/>
        </authorList>
    </citation>
    <scope>NUCLEOTIDE SEQUENCE [LARGE SCALE GENOMIC DNA]</scope>
    <source>
        <strain evidence="3">Wikel</strain>
        <strain evidence="1">Wikel colony</strain>
    </source>
</reference>
<feature type="non-terminal residue" evidence="1">
    <location>
        <position position="1"/>
    </location>
</feature>
<dbReference type="STRING" id="6945.B7Q705"/>
<gene>
    <name evidence="1" type="ORF">IscW_ISCW011813</name>
</gene>
<dbReference type="PaxDb" id="6945-B7Q705"/>
<dbReference type="EMBL" id="ABJB010213904">
    <property type="status" value="NOT_ANNOTATED_CDS"/>
    <property type="molecule type" value="Genomic_DNA"/>
</dbReference>